<keyword evidence="1" id="KW-0472">Membrane</keyword>
<gene>
    <name evidence="2" type="ORF">L227DRAFT_578437</name>
</gene>
<evidence type="ECO:0000313" key="3">
    <source>
        <dbReference type="Proteomes" id="UP000313359"/>
    </source>
</evidence>
<evidence type="ECO:0000256" key="1">
    <source>
        <dbReference type="SAM" id="Phobius"/>
    </source>
</evidence>
<name>A0A5C2S0V2_9APHY</name>
<dbReference type="EMBL" id="ML122284">
    <property type="protein sequence ID" value="RPD57017.1"/>
    <property type="molecule type" value="Genomic_DNA"/>
</dbReference>
<keyword evidence="1" id="KW-1133">Transmembrane helix</keyword>
<dbReference type="Proteomes" id="UP000313359">
    <property type="component" value="Unassembled WGS sequence"/>
</dbReference>
<keyword evidence="3" id="KW-1185">Reference proteome</keyword>
<sequence>MCMKSPPYDFWTCMHRTLDVGPVAGIIFAIILVVDCLIFMFHEWWLPEDEFDKVRMHWSPERVQKVADEHKSAENF</sequence>
<dbReference type="AlphaFoldDB" id="A0A5C2S0V2"/>
<dbReference type="OrthoDB" id="734129at2759"/>
<accession>A0A5C2S0V2</accession>
<organism evidence="2 3">
    <name type="scientific">Lentinus tigrinus ALCF2SS1-6</name>
    <dbReference type="NCBI Taxonomy" id="1328759"/>
    <lineage>
        <taxon>Eukaryota</taxon>
        <taxon>Fungi</taxon>
        <taxon>Dikarya</taxon>
        <taxon>Basidiomycota</taxon>
        <taxon>Agaricomycotina</taxon>
        <taxon>Agaricomycetes</taxon>
        <taxon>Polyporales</taxon>
        <taxon>Polyporaceae</taxon>
        <taxon>Lentinus</taxon>
    </lineage>
</organism>
<proteinExistence type="predicted"/>
<reference evidence="2" key="1">
    <citation type="journal article" date="2018" name="Genome Biol. Evol.">
        <title>Genomics and development of Lentinus tigrinus, a white-rot wood-decaying mushroom with dimorphic fruiting bodies.</title>
        <authorList>
            <person name="Wu B."/>
            <person name="Xu Z."/>
            <person name="Knudson A."/>
            <person name="Carlson A."/>
            <person name="Chen N."/>
            <person name="Kovaka S."/>
            <person name="LaButti K."/>
            <person name="Lipzen A."/>
            <person name="Pennachio C."/>
            <person name="Riley R."/>
            <person name="Schakwitz W."/>
            <person name="Umezawa K."/>
            <person name="Ohm R.A."/>
            <person name="Grigoriev I.V."/>
            <person name="Nagy L.G."/>
            <person name="Gibbons J."/>
            <person name="Hibbett D."/>
        </authorList>
    </citation>
    <scope>NUCLEOTIDE SEQUENCE [LARGE SCALE GENOMIC DNA]</scope>
    <source>
        <strain evidence="2">ALCF2SS1-6</strain>
    </source>
</reference>
<feature type="transmembrane region" description="Helical" evidence="1">
    <location>
        <begin position="20"/>
        <end position="46"/>
    </location>
</feature>
<keyword evidence="1" id="KW-0812">Transmembrane</keyword>
<dbReference type="STRING" id="1328759.A0A5C2S0V2"/>
<protein>
    <submittedName>
        <fullName evidence="2">Uncharacterized protein</fullName>
    </submittedName>
</protein>
<evidence type="ECO:0000313" key="2">
    <source>
        <dbReference type="EMBL" id="RPD57017.1"/>
    </source>
</evidence>